<evidence type="ECO:0000256" key="1">
    <source>
        <dbReference type="SAM" id="MobiDB-lite"/>
    </source>
</evidence>
<reference evidence="2" key="2">
    <citation type="submission" date="2020-09" db="EMBL/GenBank/DDBJ databases">
        <authorList>
            <person name="Sun Q."/>
            <person name="Ohkuma M."/>
        </authorList>
    </citation>
    <scope>NUCLEOTIDE SEQUENCE</scope>
    <source>
        <strain evidence="2">JCM 4646</strain>
    </source>
</reference>
<name>A0A919G1L3_9ACTN</name>
<reference evidence="2" key="1">
    <citation type="journal article" date="2014" name="Int. J. Syst. Evol. Microbiol.">
        <title>Complete genome sequence of Corynebacterium casei LMG S-19264T (=DSM 44701T), isolated from a smear-ripened cheese.</title>
        <authorList>
            <consortium name="US DOE Joint Genome Institute (JGI-PGF)"/>
            <person name="Walter F."/>
            <person name="Albersmeier A."/>
            <person name="Kalinowski J."/>
            <person name="Ruckert C."/>
        </authorList>
    </citation>
    <scope>NUCLEOTIDE SEQUENCE</scope>
    <source>
        <strain evidence="2">JCM 4646</strain>
    </source>
</reference>
<dbReference type="EMBL" id="BNBO01000027">
    <property type="protein sequence ID" value="GHH75978.1"/>
    <property type="molecule type" value="Genomic_DNA"/>
</dbReference>
<gene>
    <name evidence="2" type="ORF">GCM10018781_46150</name>
</gene>
<evidence type="ECO:0000313" key="2">
    <source>
        <dbReference type="EMBL" id="GHH75978.1"/>
    </source>
</evidence>
<organism evidence="2 3">
    <name type="scientific">Kitasatospora indigofera</name>
    <dbReference type="NCBI Taxonomy" id="67307"/>
    <lineage>
        <taxon>Bacteria</taxon>
        <taxon>Bacillati</taxon>
        <taxon>Actinomycetota</taxon>
        <taxon>Actinomycetes</taxon>
        <taxon>Kitasatosporales</taxon>
        <taxon>Streptomycetaceae</taxon>
        <taxon>Kitasatospora</taxon>
    </lineage>
</organism>
<sequence length="68" mass="6519">MGGAGGGGEGGTGEGEGEEGALGRVHALPNDPDGSEVTGGAGIHRSARHWRVCTEPAGAAEPTEGLPA</sequence>
<accession>A0A919G1L3</accession>
<proteinExistence type="predicted"/>
<feature type="region of interest" description="Disordered" evidence="1">
    <location>
        <begin position="1"/>
        <end position="43"/>
    </location>
</feature>
<evidence type="ECO:0000313" key="3">
    <source>
        <dbReference type="Proteomes" id="UP000617734"/>
    </source>
</evidence>
<feature type="compositionally biased region" description="Gly residues" evidence="1">
    <location>
        <begin position="1"/>
        <end position="14"/>
    </location>
</feature>
<keyword evidence="3" id="KW-1185">Reference proteome</keyword>
<protein>
    <submittedName>
        <fullName evidence="2">Uncharacterized protein</fullName>
    </submittedName>
</protein>
<dbReference type="AlphaFoldDB" id="A0A919G1L3"/>
<comment type="caution">
    <text evidence="2">The sequence shown here is derived from an EMBL/GenBank/DDBJ whole genome shotgun (WGS) entry which is preliminary data.</text>
</comment>
<dbReference type="Proteomes" id="UP000617734">
    <property type="component" value="Unassembled WGS sequence"/>
</dbReference>